<dbReference type="Proteomes" id="UP001597512">
    <property type="component" value="Unassembled WGS sequence"/>
</dbReference>
<dbReference type="EMBL" id="JBHUOM010000019">
    <property type="protein sequence ID" value="MFD2935625.1"/>
    <property type="molecule type" value="Genomic_DNA"/>
</dbReference>
<name>A0ABW6AJL7_9BACT</name>
<accession>A0ABW6AJL7</accession>
<dbReference type="RefSeq" id="WP_381503713.1">
    <property type="nucleotide sequence ID" value="NZ_JBHUOM010000019.1"/>
</dbReference>
<evidence type="ECO:0000313" key="1">
    <source>
        <dbReference type="EMBL" id="MFD2935625.1"/>
    </source>
</evidence>
<proteinExistence type="predicted"/>
<gene>
    <name evidence="1" type="ORF">ACFS25_17720</name>
</gene>
<keyword evidence="2" id="KW-1185">Reference proteome</keyword>
<sequence>MSTAKQELTDKISKLNDIITAYTQLMERHVELGEPEEASAWTGSIAEAVEQITTKRDALVAESSAVAE</sequence>
<organism evidence="1 2">
    <name type="scientific">Spirosoma flavum</name>
    <dbReference type="NCBI Taxonomy" id="2048557"/>
    <lineage>
        <taxon>Bacteria</taxon>
        <taxon>Pseudomonadati</taxon>
        <taxon>Bacteroidota</taxon>
        <taxon>Cytophagia</taxon>
        <taxon>Cytophagales</taxon>
        <taxon>Cytophagaceae</taxon>
        <taxon>Spirosoma</taxon>
    </lineage>
</organism>
<reference evidence="2" key="1">
    <citation type="journal article" date="2019" name="Int. J. Syst. Evol. Microbiol.">
        <title>The Global Catalogue of Microorganisms (GCM) 10K type strain sequencing project: providing services to taxonomists for standard genome sequencing and annotation.</title>
        <authorList>
            <consortium name="The Broad Institute Genomics Platform"/>
            <consortium name="The Broad Institute Genome Sequencing Center for Infectious Disease"/>
            <person name="Wu L."/>
            <person name="Ma J."/>
        </authorList>
    </citation>
    <scope>NUCLEOTIDE SEQUENCE [LARGE SCALE GENOMIC DNA]</scope>
    <source>
        <strain evidence="2">KCTC 52490</strain>
    </source>
</reference>
<evidence type="ECO:0000313" key="2">
    <source>
        <dbReference type="Proteomes" id="UP001597512"/>
    </source>
</evidence>
<protein>
    <submittedName>
        <fullName evidence="1">Uncharacterized protein</fullName>
    </submittedName>
</protein>
<comment type="caution">
    <text evidence="1">The sequence shown here is derived from an EMBL/GenBank/DDBJ whole genome shotgun (WGS) entry which is preliminary data.</text>
</comment>